<accession>A0A2Z4Y774</accession>
<name>A0A2Z4Y774_SUMC1</name>
<dbReference type="EMBL" id="CP030759">
    <property type="protein sequence ID" value="AXA37087.1"/>
    <property type="molecule type" value="Genomic_DNA"/>
</dbReference>
<evidence type="ECO:0000313" key="2">
    <source>
        <dbReference type="Proteomes" id="UP000262583"/>
    </source>
</evidence>
<sequence>MAHQRSERRVRQWTNRSLLIVVFGIAVGWMSLLTQAQEVSRKRVLNPALRAVLRAQLVDGEAINRGERAPTQAFLEDVLLWAYEGLDEPPGYWVQVLASGKLPAQEERRALAQRALSPDTTGSLEWARGVVKKARFLYSPEEAVAGAIVYVRGTPEEQKEVKEKALALRTRRIIGVYKDVLLGKPIGCRVPDELKPLVQQRFASAESSPELLGKISTYIDTETTRARWYVFFDHWSGYRYITPEPDAVKPPYLPLLVLLCVDEEAQGLKRLQRLWEIHDAEGRPWPSNSIITPNTKVSTDNFYFQIETRRLPVRAAVLEILADLPSQSEAVKSLLSDLSQDLKANEARDLRISPELRLASVDAYYRAGIDSHLYAWDKVLRAPGPFWPEYAYLVWNIHSTKFDPGQMHSAIQVMNEVYDCSQILTYWLQKKGWLPWEDEGTTGTR</sequence>
<dbReference type="AlphaFoldDB" id="A0A2Z4Y774"/>
<dbReference type="KEGG" id="schv:BRCON_2310"/>
<organism evidence="1 2">
    <name type="scientific">Sumerlaea chitinivorans</name>
    <dbReference type="NCBI Taxonomy" id="2250252"/>
    <lineage>
        <taxon>Bacteria</taxon>
        <taxon>Candidatus Sumerlaeota</taxon>
        <taxon>Candidatus Sumerlaeia</taxon>
        <taxon>Candidatus Sumerlaeales</taxon>
        <taxon>Candidatus Sumerlaeaceae</taxon>
        <taxon>Candidatus Sumerlaea</taxon>
    </lineage>
</organism>
<reference evidence="1 2" key="1">
    <citation type="submission" date="2018-05" db="EMBL/GenBank/DDBJ databases">
        <title>A metagenomic window into the 2 km-deep terrestrial subsurface aquifer revealed taxonomically and functionally diverse microbial community comprising novel uncultured bacterial lineages.</title>
        <authorList>
            <person name="Kadnikov V.V."/>
            <person name="Mardanov A.V."/>
            <person name="Beletsky A.V."/>
            <person name="Banks D."/>
            <person name="Pimenov N.V."/>
            <person name="Frank Y.A."/>
            <person name="Karnachuk O.V."/>
            <person name="Ravin N.V."/>
        </authorList>
    </citation>
    <scope>NUCLEOTIDE SEQUENCE [LARGE SCALE GENOMIC DNA]</scope>
    <source>
        <strain evidence="1">BY</strain>
    </source>
</reference>
<proteinExistence type="predicted"/>
<protein>
    <submittedName>
        <fullName evidence="1">Uncharacterized protein</fullName>
    </submittedName>
</protein>
<dbReference type="Proteomes" id="UP000262583">
    <property type="component" value="Chromosome"/>
</dbReference>
<evidence type="ECO:0000313" key="1">
    <source>
        <dbReference type="EMBL" id="AXA37087.1"/>
    </source>
</evidence>
<gene>
    <name evidence="1" type="ORF">BRCON_2310</name>
</gene>